<evidence type="ECO:0008006" key="4">
    <source>
        <dbReference type="Google" id="ProtNLM"/>
    </source>
</evidence>
<dbReference type="AlphaFoldDB" id="A0A2H3DJ65"/>
<dbReference type="OrthoDB" id="10375005at2759"/>
<sequence>MMTLCGLLIHCLHESVALSMPLYINPRKTSTPYFMSLFLAWHKELSNPGCRSFPFVDSLSGVFSILIHAPMYEVPIDTAGASPPGTSESRVSLFF</sequence>
<proteinExistence type="predicted"/>
<evidence type="ECO:0000313" key="3">
    <source>
        <dbReference type="Proteomes" id="UP000217790"/>
    </source>
</evidence>
<evidence type="ECO:0000313" key="2">
    <source>
        <dbReference type="EMBL" id="PBK95261.1"/>
    </source>
</evidence>
<dbReference type="InParanoid" id="A0A2H3DJ65"/>
<name>A0A2H3DJ65_ARMGA</name>
<keyword evidence="1" id="KW-0732">Signal</keyword>
<feature type="chain" id="PRO_5013682228" description="Secreted protein" evidence="1">
    <location>
        <begin position="18"/>
        <end position="95"/>
    </location>
</feature>
<evidence type="ECO:0000256" key="1">
    <source>
        <dbReference type="SAM" id="SignalP"/>
    </source>
</evidence>
<organism evidence="2 3">
    <name type="scientific">Armillaria gallica</name>
    <name type="common">Bulbous honey fungus</name>
    <name type="synonym">Armillaria bulbosa</name>
    <dbReference type="NCBI Taxonomy" id="47427"/>
    <lineage>
        <taxon>Eukaryota</taxon>
        <taxon>Fungi</taxon>
        <taxon>Dikarya</taxon>
        <taxon>Basidiomycota</taxon>
        <taxon>Agaricomycotina</taxon>
        <taxon>Agaricomycetes</taxon>
        <taxon>Agaricomycetidae</taxon>
        <taxon>Agaricales</taxon>
        <taxon>Marasmiineae</taxon>
        <taxon>Physalacriaceae</taxon>
        <taxon>Armillaria</taxon>
    </lineage>
</organism>
<dbReference type="EMBL" id="KZ293652">
    <property type="protein sequence ID" value="PBK95261.1"/>
    <property type="molecule type" value="Genomic_DNA"/>
</dbReference>
<protein>
    <recommendedName>
        <fullName evidence="4">Secreted protein</fullName>
    </recommendedName>
</protein>
<keyword evidence="3" id="KW-1185">Reference proteome</keyword>
<reference evidence="3" key="1">
    <citation type="journal article" date="2017" name="Nat. Ecol. Evol.">
        <title>Genome expansion and lineage-specific genetic innovations in the forest pathogenic fungi Armillaria.</title>
        <authorList>
            <person name="Sipos G."/>
            <person name="Prasanna A.N."/>
            <person name="Walter M.C."/>
            <person name="O'Connor E."/>
            <person name="Balint B."/>
            <person name="Krizsan K."/>
            <person name="Kiss B."/>
            <person name="Hess J."/>
            <person name="Varga T."/>
            <person name="Slot J."/>
            <person name="Riley R."/>
            <person name="Boka B."/>
            <person name="Rigling D."/>
            <person name="Barry K."/>
            <person name="Lee J."/>
            <person name="Mihaltcheva S."/>
            <person name="LaButti K."/>
            <person name="Lipzen A."/>
            <person name="Waldron R."/>
            <person name="Moloney N.M."/>
            <person name="Sperisen C."/>
            <person name="Kredics L."/>
            <person name="Vagvoelgyi C."/>
            <person name="Patrignani A."/>
            <person name="Fitzpatrick D."/>
            <person name="Nagy I."/>
            <person name="Doyle S."/>
            <person name="Anderson J.B."/>
            <person name="Grigoriev I.V."/>
            <person name="Gueldener U."/>
            <person name="Muensterkoetter M."/>
            <person name="Nagy L.G."/>
        </authorList>
    </citation>
    <scope>NUCLEOTIDE SEQUENCE [LARGE SCALE GENOMIC DNA]</scope>
    <source>
        <strain evidence="3">Ar21-2</strain>
    </source>
</reference>
<gene>
    <name evidence="2" type="ORF">ARMGADRAFT_793170</name>
</gene>
<dbReference type="Proteomes" id="UP000217790">
    <property type="component" value="Unassembled WGS sequence"/>
</dbReference>
<accession>A0A2H3DJ65</accession>
<feature type="signal peptide" evidence="1">
    <location>
        <begin position="1"/>
        <end position="17"/>
    </location>
</feature>